<accession>A0A844BMT3</accession>
<protein>
    <submittedName>
        <fullName evidence="2">NAD-dependent epimerase/dehydratase family protein</fullName>
    </submittedName>
</protein>
<name>A0A844BMT3_9LACT</name>
<dbReference type="InterPro" id="IPR036291">
    <property type="entry name" value="NAD(P)-bd_dom_sf"/>
</dbReference>
<organism evidence="2 3">
    <name type="scientific">Fundicoccus ignavus</name>
    <dbReference type="NCBI Taxonomy" id="2664442"/>
    <lineage>
        <taxon>Bacteria</taxon>
        <taxon>Bacillati</taxon>
        <taxon>Bacillota</taxon>
        <taxon>Bacilli</taxon>
        <taxon>Lactobacillales</taxon>
        <taxon>Aerococcaceae</taxon>
        <taxon>Fundicoccus</taxon>
    </lineage>
</organism>
<evidence type="ECO:0000259" key="1">
    <source>
        <dbReference type="Pfam" id="PF01370"/>
    </source>
</evidence>
<feature type="domain" description="NAD-dependent epimerase/dehydratase" evidence="1">
    <location>
        <begin position="12"/>
        <end position="79"/>
    </location>
</feature>
<dbReference type="SUPFAM" id="SSF51735">
    <property type="entry name" value="NAD(P)-binding Rossmann-fold domains"/>
    <property type="match status" value="1"/>
</dbReference>
<dbReference type="EMBL" id="WJQR01000011">
    <property type="protein sequence ID" value="MRI82444.1"/>
    <property type="molecule type" value="Genomic_DNA"/>
</dbReference>
<proteinExistence type="predicted"/>
<gene>
    <name evidence="2" type="ORF">GIY11_10525</name>
</gene>
<sequence>MKSEKGNEMKKILVLGGTNFFGKKAVQLLLAKGYEVTVATRGNNPVPFEGQVQHIVLDASDAAHAGWQAVQAQQWDAVFDNICYTAEDARIRIEKFGQQLKHYYFTSSLATYEGNKDGYVEADFDPLTYEIDPNKTVDYGEGKRQAEQVLFTQAPFQVTAFRFPIVLDNDDYTKRLHLYVEKALKHETIQFNNPDARINFVKGSSAANAIVWAIENEQTGSFNISSQDAISRQTFIDWLEEMTGQAIEVDYTDESITGSPFNTRHHWYLKSDKIAKAGFELYDLASWLKPLMKDLADEMRAQ</sequence>
<dbReference type="InterPro" id="IPR001509">
    <property type="entry name" value="Epimerase_deHydtase"/>
</dbReference>
<evidence type="ECO:0000313" key="2">
    <source>
        <dbReference type="EMBL" id="MRI82444.1"/>
    </source>
</evidence>
<dbReference type="PANTHER" id="PTHR43245">
    <property type="entry name" value="BIFUNCTIONAL POLYMYXIN RESISTANCE PROTEIN ARNA"/>
    <property type="match status" value="1"/>
</dbReference>
<dbReference type="Pfam" id="PF01370">
    <property type="entry name" value="Epimerase"/>
    <property type="match status" value="1"/>
</dbReference>
<dbReference type="AlphaFoldDB" id="A0A844BMT3"/>
<comment type="caution">
    <text evidence="2">The sequence shown here is derived from an EMBL/GenBank/DDBJ whole genome shotgun (WGS) entry which is preliminary data.</text>
</comment>
<dbReference type="Gene3D" id="3.40.50.720">
    <property type="entry name" value="NAD(P)-binding Rossmann-like Domain"/>
    <property type="match status" value="1"/>
</dbReference>
<dbReference type="Proteomes" id="UP000469870">
    <property type="component" value="Unassembled WGS sequence"/>
</dbReference>
<reference evidence="2 3" key="1">
    <citation type="submission" date="2019-11" db="EMBL/GenBank/DDBJ databases">
        <title>Characterisation of Fundicoccus ignavus gen. nov. sp. nov., a novel genus of the family Aerococcaceae isolated from bulk tank milk.</title>
        <authorList>
            <person name="Siebert A."/>
            <person name="Huptas C."/>
            <person name="Wenning M."/>
            <person name="Scherer S."/>
            <person name="Doll E.V."/>
        </authorList>
    </citation>
    <scope>NUCLEOTIDE SEQUENCE [LARGE SCALE GENOMIC DNA]</scope>
    <source>
        <strain evidence="2 3">DSM 109653</strain>
    </source>
</reference>
<dbReference type="InterPro" id="IPR050177">
    <property type="entry name" value="Lipid_A_modif_metabolic_enz"/>
</dbReference>
<evidence type="ECO:0000313" key="3">
    <source>
        <dbReference type="Proteomes" id="UP000469870"/>
    </source>
</evidence>